<evidence type="ECO:0000313" key="13">
    <source>
        <dbReference type="Proteomes" id="UP000228689"/>
    </source>
</evidence>
<evidence type="ECO:0000256" key="1">
    <source>
        <dbReference type="ARBA" id="ARBA00004651"/>
    </source>
</evidence>
<evidence type="ECO:0000256" key="2">
    <source>
        <dbReference type="ARBA" id="ARBA00022448"/>
    </source>
</evidence>
<dbReference type="GO" id="GO:0005886">
    <property type="term" value="C:plasma membrane"/>
    <property type="evidence" value="ECO:0007669"/>
    <property type="project" value="UniProtKB-SubCell"/>
</dbReference>
<dbReference type="EMBL" id="PFMC01000071">
    <property type="protein sequence ID" value="PIY94187.1"/>
    <property type="molecule type" value="Genomic_DNA"/>
</dbReference>
<dbReference type="PANTHER" id="PTHR12428:SF65">
    <property type="entry name" value="CYTOCHROME C OXIDASE ASSEMBLY PROTEIN COX18, MITOCHONDRIAL"/>
    <property type="match status" value="1"/>
</dbReference>
<dbReference type="CDD" id="cd20070">
    <property type="entry name" value="5TM_YidC_Alb3"/>
    <property type="match status" value="1"/>
</dbReference>
<keyword evidence="4 9" id="KW-0812">Transmembrane</keyword>
<feature type="transmembrane region" description="Helical" evidence="10">
    <location>
        <begin position="30"/>
        <end position="48"/>
    </location>
</feature>
<feature type="transmembrane region" description="Helical" evidence="10">
    <location>
        <begin position="99"/>
        <end position="116"/>
    </location>
</feature>
<comment type="subcellular location">
    <subcellularLocation>
        <location evidence="1">Cell membrane</location>
        <topology evidence="1">Multi-pass membrane protein</topology>
    </subcellularLocation>
    <subcellularLocation>
        <location evidence="9">Membrane</location>
        <topology evidence="9">Multi-pass membrane protein</topology>
    </subcellularLocation>
</comment>
<evidence type="ECO:0000256" key="9">
    <source>
        <dbReference type="RuleBase" id="RU003945"/>
    </source>
</evidence>
<feature type="transmembrane region" description="Helical" evidence="10">
    <location>
        <begin position="200"/>
        <end position="226"/>
    </location>
</feature>
<evidence type="ECO:0000313" key="12">
    <source>
        <dbReference type="EMBL" id="PIY94187.1"/>
    </source>
</evidence>
<gene>
    <name evidence="12" type="ORF">COY67_02905</name>
</gene>
<keyword evidence="2" id="KW-0813">Transport</keyword>
<dbReference type="AlphaFoldDB" id="A0A2M7RC80"/>
<dbReference type="InterPro" id="IPR001708">
    <property type="entry name" value="YidC/ALB3/OXA1/COX18"/>
</dbReference>
<reference evidence="13" key="1">
    <citation type="submission" date="2017-09" db="EMBL/GenBank/DDBJ databases">
        <title>Depth-based differentiation of microbial function through sediment-hosted aquifers and enrichment of novel symbionts in the deep terrestrial subsurface.</title>
        <authorList>
            <person name="Probst A.J."/>
            <person name="Ladd B."/>
            <person name="Jarett J.K."/>
            <person name="Geller-Mcgrath D.E."/>
            <person name="Sieber C.M.K."/>
            <person name="Emerson J.B."/>
            <person name="Anantharaman K."/>
            <person name="Thomas B.C."/>
            <person name="Malmstrom R."/>
            <person name="Stieglmeier M."/>
            <person name="Klingl A."/>
            <person name="Woyke T."/>
            <person name="Ryan C.M."/>
            <person name="Banfield J.F."/>
        </authorList>
    </citation>
    <scope>NUCLEOTIDE SEQUENCE [LARGE SCALE GENOMIC DNA]</scope>
</reference>
<evidence type="ECO:0000256" key="10">
    <source>
        <dbReference type="SAM" id="Phobius"/>
    </source>
</evidence>
<dbReference type="Pfam" id="PF02096">
    <property type="entry name" value="60KD_IMP"/>
    <property type="match status" value="1"/>
</dbReference>
<evidence type="ECO:0000259" key="11">
    <source>
        <dbReference type="Pfam" id="PF02096"/>
    </source>
</evidence>
<dbReference type="InterPro" id="IPR047196">
    <property type="entry name" value="YidC_ALB_C"/>
</dbReference>
<dbReference type="InterPro" id="IPR028055">
    <property type="entry name" value="YidC/Oxa/ALB_C"/>
</dbReference>
<evidence type="ECO:0000256" key="3">
    <source>
        <dbReference type="ARBA" id="ARBA00022475"/>
    </source>
</evidence>
<comment type="caution">
    <text evidence="12">The sequence shown here is derived from an EMBL/GenBank/DDBJ whole genome shotgun (WGS) entry which is preliminary data.</text>
</comment>
<protein>
    <recommendedName>
        <fullName evidence="11">Membrane insertase YidC/Oxa/ALB C-terminal domain-containing protein</fullName>
    </recommendedName>
</protein>
<comment type="similarity">
    <text evidence="9">Belongs to the OXA1/ALB3/YidC family.</text>
</comment>
<dbReference type="NCBIfam" id="TIGR03592">
    <property type="entry name" value="yidC_oxa1_cterm"/>
    <property type="match status" value="1"/>
</dbReference>
<dbReference type="PANTHER" id="PTHR12428">
    <property type="entry name" value="OXA1"/>
    <property type="match status" value="1"/>
</dbReference>
<evidence type="ECO:0000256" key="6">
    <source>
        <dbReference type="ARBA" id="ARBA00022989"/>
    </source>
</evidence>
<dbReference type="GO" id="GO:0032977">
    <property type="term" value="F:membrane insertase activity"/>
    <property type="evidence" value="ECO:0007669"/>
    <property type="project" value="InterPro"/>
</dbReference>
<keyword evidence="5" id="KW-0653">Protein transport</keyword>
<sequence length="243" mass="27648">MLLSFYHTILFQPLFNILIFFYNVVPIKDIGWAIILITILVRLLLFPLSKSSIESQKRLQEIKPKLDELKEKHKGDKEAFGKASMELYKQEKINPMSSCLPLLIQLPILIALYQVFRNGLAGLSFEYLYPFVSQPETINSVFLGVMDLSQPNVILAVVTGISQYVQAKMIMNIKGAENKPTKTGDIAGAMSKQMLYVMPVFTVFIGMSLPSGLILYWLISMVLTILQQYFLFNKKKLEVEVVN</sequence>
<keyword evidence="8" id="KW-0143">Chaperone</keyword>
<proteinExistence type="inferred from homology"/>
<dbReference type="GO" id="GO:0051205">
    <property type="term" value="P:protein insertion into membrane"/>
    <property type="evidence" value="ECO:0007669"/>
    <property type="project" value="TreeGrafter"/>
</dbReference>
<keyword evidence="7 10" id="KW-0472">Membrane</keyword>
<dbReference type="Proteomes" id="UP000228689">
    <property type="component" value="Unassembled WGS sequence"/>
</dbReference>
<keyword evidence="6 10" id="KW-1133">Transmembrane helix</keyword>
<name>A0A2M7RC80_9BACT</name>
<keyword evidence="3" id="KW-1003">Cell membrane</keyword>
<dbReference type="GO" id="GO:0015031">
    <property type="term" value="P:protein transport"/>
    <property type="evidence" value="ECO:0007669"/>
    <property type="project" value="UniProtKB-KW"/>
</dbReference>
<evidence type="ECO:0000256" key="7">
    <source>
        <dbReference type="ARBA" id="ARBA00023136"/>
    </source>
</evidence>
<feature type="transmembrane region" description="Helical" evidence="10">
    <location>
        <begin position="5"/>
        <end position="24"/>
    </location>
</feature>
<organism evidence="12 13">
    <name type="scientific">Candidatus Komeilibacteria bacterium CG_4_10_14_0_8_um_filter_37_78</name>
    <dbReference type="NCBI Taxonomy" id="1974471"/>
    <lineage>
        <taxon>Bacteria</taxon>
        <taxon>Candidatus Komeiliibacteriota</taxon>
    </lineage>
</organism>
<evidence type="ECO:0000256" key="4">
    <source>
        <dbReference type="ARBA" id="ARBA00022692"/>
    </source>
</evidence>
<evidence type="ECO:0000256" key="5">
    <source>
        <dbReference type="ARBA" id="ARBA00022927"/>
    </source>
</evidence>
<accession>A0A2M7RC80</accession>
<feature type="domain" description="Membrane insertase YidC/Oxa/ALB C-terminal" evidence="11">
    <location>
        <begin position="31"/>
        <end position="231"/>
    </location>
</feature>
<evidence type="ECO:0000256" key="8">
    <source>
        <dbReference type="ARBA" id="ARBA00023186"/>
    </source>
</evidence>